<evidence type="ECO:0000313" key="1">
    <source>
        <dbReference type="EMBL" id="DAE19782.1"/>
    </source>
</evidence>
<protein>
    <submittedName>
        <fullName evidence="1">Uncharacterized protein</fullName>
    </submittedName>
</protein>
<proteinExistence type="predicted"/>
<organism evidence="1">
    <name type="scientific">Siphoviridae sp. cteoh1</name>
    <dbReference type="NCBI Taxonomy" id="2826407"/>
    <lineage>
        <taxon>Viruses</taxon>
        <taxon>Duplodnaviria</taxon>
        <taxon>Heunggongvirae</taxon>
        <taxon>Uroviricota</taxon>
        <taxon>Caudoviricetes</taxon>
    </lineage>
</organism>
<name>A0A8S5QKH4_9CAUD</name>
<sequence length="33" mass="4027">MLMIWTVHLFKILYLYRKLQSLYLLQKVALESA</sequence>
<reference evidence="1" key="1">
    <citation type="journal article" date="2021" name="Proc. Natl. Acad. Sci. U.S.A.">
        <title>A Catalog of Tens of Thousands of Viruses from Human Metagenomes Reveals Hidden Associations with Chronic Diseases.</title>
        <authorList>
            <person name="Tisza M.J."/>
            <person name="Buck C.B."/>
        </authorList>
    </citation>
    <scope>NUCLEOTIDE SEQUENCE</scope>
    <source>
        <strain evidence="1">Cteoh1</strain>
    </source>
</reference>
<accession>A0A8S5QKH4</accession>
<dbReference type="EMBL" id="BK015686">
    <property type="protein sequence ID" value="DAE19782.1"/>
    <property type="molecule type" value="Genomic_DNA"/>
</dbReference>